<evidence type="ECO:0000313" key="6">
    <source>
        <dbReference type="Proteomes" id="UP001652581"/>
    </source>
</evidence>
<dbReference type="Pfam" id="PF22956">
    <property type="entry name" value="VPS15-like_hel"/>
    <property type="match status" value="1"/>
</dbReference>
<dbReference type="GeneID" id="102538446"/>
<feature type="region of interest" description="Disordered" evidence="3">
    <location>
        <begin position="464"/>
        <end position="489"/>
    </location>
</feature>
<dbReference type="Gene3D" id="1.25.10.10">
    <property type="entry name" value="Leucine-rich Repeat Variant"/>
    <property type="match status" value="2"/>
</dbReference>
<dbReference type="InterPro" id="IPR016024">
    <property type="entry name" value="ARM-type_fold"/>
</dbReference>
<dbReference type="PROSITE" id="PS50077">
    <property type="entry name" value="HEAT_REPEAT"/>
    <property type="match status" value="1"/>
</dbReference>
<keyword evidence="1" id="KW-0677">Repeat</keyword>
<sequence length="945" mass="105159">MADLSLLQEDLQEDADGFGVDDYSSESDVIIVPSALDFVSQDEMLTPLGRLDKYAASDNVFNRQMVARSLLDTLREVCDDERDCIAVLERISRLADDSEPTVRAELMEQVPHIALFCQENRPAIPYAFSKYLLPIVVRYLADQNNQVRKTSQAALLALLEQELIERFDVETKVCPVLVGLTAPDSTDDVKTEAVAIMCRMAPMVGKDITERLILPRFCEMCCDCRMFHVRKVCAANFGDICSVVGQQATEEMLLPRFFQLCSDNVWGVRKACAECFMAVSCATCQEIRRTKLSALFINLISDPSRWVRQAAFQSLGPFISTFANPSSSGQYFKEESKSSDDASVEEKNSNERTRDQEAPEDVQIRPEDAPAEPAAGPPRVELEGTPEDGAESPRRPPGEGATLVGSSVLCAWSSEPPQEAAGDEKDRKPGHGRSASRLEEPGLLDQEYNSFHFWRTPLPEIDLDVELGQGSGSPLSPEGPGAAPQVSVPGSASLTMATRKELEELIENLEPHVDDPDVRAQVDVLAAALRASSLDACDEPGEVARRSPVQDEPAAGELPGCGLSREASVPLISDAVEDVDSALCYMRHDPDLGSDGGFSPDEERRPRVQDVVPQALLDQYLSMTDPSRAQTVDTEIAKHCAYSLPGVALTLGRQNWHCLRETYETLASDMQWKVRRTLAFSIHELAVILGDQLTAADLVPIFNGFLKDLDEVRIGVLKHLHDFLKLLHVDKRREYLYQLQEFLVTDNSRNWRFRAELAEQLILLLELYSPRDVYDYLRPIALSLCADKVSSVRWISYKLVSEMVRKLHRAAPPSFGVDLIHELVENFGRCPRWSGRQAFVFVCQTVIEDDCLPMDQFALHLMPHLLTLANDRVPNVRVLLAKTLRQTLLEKEYFSASASCHQEAVEQTIVALQMDRDSDVKYFASTHPAGTRISEDALSTASSTY</sequence>
<dbReference type="InterPro" id="IPR055231">
    <property type="entry name" value="2AA_helical"/>
</dbReference>
<name>A0ABM5C9P0_VICPA</name>
<feature type="compositionally biased region" description="Low complexity" evidence="3">
    <location>
        <begin position="466"/>
        <end position="484"/>
    </location>
</feature>
<proteinExistence type="predicted"/>
<keyword evidence="6" id="KW-1185">Reference proteome</keyword>
<feature type="compositionally biased region" description="Basic and acidic residues" evidence="3">
    <location>
        <begin position="332"/>
        <end position="368"/>
    </location>
</feature>
<gene>
    <name evidence="7" type="primary">PPP4R1</name>
</gene>
<dbReference type="Proteomes" id="UP001652581">
    <property type="component" value="Chromosome 24"/>
</dbReference>
<dbReference type="InterPro" id="IPR033461">
    <property type="entry name" value="WRNPLPNID"/>
</dbReference>
<evidence type="ECO:0000256" key="3">
    <source>
        <dbReference type="SAM" id="MobiDB-lite"/>
    </source>
</evidence>
<evidence type="ECO:0000256" key="1">
    <source>
        <dbReference type="ARBA" id="ARBA00022737"/>
    </source>
</evidence>
<evidence type="ECO:0000256" key="2">
    <source>
        <dbReference type="PROSITE-ProRule" id="PRU00103"/>
    </source>
</evidence>
<dbReference type="Pfam" id="PF15017">
    <property type="entry name" value="WRNPLPNID"/>
    <property type="match status" value="1"/>
</dbReference>
<dbReference type="InterPro" id="IPR051023">
    <property type="entry name" value="PP2A_Regulatory_Subunit_A"/>
</dbReference>
<dbReference type="InterPro" id="IPR011989">
    <property type="entry name" value="ARM-like"/>
</dbReference>
<organism evidence="6 7">
    <name type="scientific">Vicugna pacos</name>
    <name type="common">Alpaca</name>
    <name type="synonym">Lama pacos</name>
    <dbReference type="NCBI Taxonomy" id="30538"/>
    <lineage>
        <taxon>Eukaryota</taxon>
        <taxon>Metazoa</taxon>
        <taxon>Chordata</taxon>
        <taxon>Craniata</taxon>
        <taxon>Vertebrata</taxon>
        <taxon>Euteleostomi</taxon>
        <taxon>Mammalia</taxon>
        <taxon>Eutheria</taxon>
        <taxon>Laurasiatheria</taxon>
        <taxon>Artiodactyla</taxon>
        <taxon>Tylopoda</taxon>
        <taxon>Camelidae</taxon>
        <taxon>Vicugna</taxon>
    </lineage>
</organism>
<dbReference type="SUPFAM" id="SSF48371">
    <property type="entry name" value="ARM repeat"/>
    <property type="match status" value="1"/>
</dbReference>
<accession>A0ABM5C9P0</accession>
<feature type="region of interest" description="Disordered" evidence="3">
    <location>
        <begin position="415"/>
        <end position="444"/>
    </location>
</feature>
<dbReference type="PANTHER" id="PTHR10648:SF8">
    <property type="entry name" value="SERINE_THREONINE-PROTEIN PHOSPHATASE 4 REGULATORY SUBUNIT 1"/>
    <property type="match status" value="1"/>
</dbReference>
<dbReference type="InterPro" id="IPR021133">
    <property type="entry name" value="HEAT_type_2"/>
</dbReference>
<feature type="repeat" description="HEAT" evidence="2">
    <location>
        <begin position="132"/>
        <end position="170"/>
    </location>
</feature>
<evidence type="ECO:0000259" key="4">
    <source>
        <dbReference type="Pfam" id="PF15017"/>
    </source>
</evidence>
<feature type="domain" description="Putative WW-binding" evidence="4">
    <location>
        <begin position="447"/>
        <end position="469"/>
    </location>
</feature>
<protein>
    <submittedName>
        <fullName evidence="7">Serine/threonine-protein phosphatase 4 regulatory subunit 1 isoform X4</fullName>
    </submittedName>
</protein>
<evidence type="ECO:0000259" key="5">
    <source>
        <dbReference type="Pfam" id="PF22956"/>
    </source>
</evidence>
<feature type="domain" description="Phosphatase 2A Regulatory Subunit A helical" evidence="5">
    <location>
        <begin position="65"/>
        <end position="319"/>
    </location>
</feature>
<feature type="region of interest" description="Disordered" evidence="3">
    <location>
        <begin position="326"/>
        <end position="403"/>
    </location>
</feature>
<dbReference type="PANTHER" id="PTHR10648">
    <property type="entry name" value="SERINE/THREONINE-PROTEIN PHOSPHATASE PP2A 65 KDA REGULATORY SUBUNIT"/>
    <property type="match status" value="1"/>
</dbReference>
<dbReference type="RefSeq" id="XP_072805369.1">
    <property type="nucleotide sequence ID" value="XM_072949268.1"/>
</dbReference>
<reference evidence="7" key="1">
    <citation type="submission" date="2025-08" db="UniProtKB">
        <authorList>
            <consortium name="RefSeq"/>
        </authorList>
    </citation>
    <scope>IDENTIFICATION</scope>
</reference>
<evidence type="ECO:0000313" key="7">
    <source>
        <dbReference type="RefSeq" id="XP_072805369.1"/>
    </source>
</evidence>